<protein>
    <submittedName>
        <fullName evidence="1">Uncharacterized protein</fullName>
    </submittedName>
</protein>
<organism evidence="1 2">
    <name type="scientific">Pedobacter africanus</name>
    <dbReference type="NCBI Taxonomy" id="151894"/>
    <lineage>
        <taxon>Bacteria</taxon>
        <taxon>Pseudomonadati</taxon>
        <taxon>Bacteroidota</taxon>
        <taxon>Sphingobacteriia</taxon>
        <taxon>Sphingobacteriales</taxon>
        <taxon>Sphingobacteriaceae</taxon>
        <taxon>Pedobacter</taxon>
    </lineage>
</organism>
<dbReference type="EMBL" id="JAVDTF010000001">
    <property type="protein sequence ID" value="MDR6782063.1"/>
    <property type="molecule type" value="Genomic_DNA"/>
</dbReference>
<accession>A0ACC6KSE0</accession>
<evidence type="ECO:0000313" key="2">
    <source>
        <dbReference type="Proteomes" id="UP001246858"/>
    </source>
</evidence>
<sequence length="403" mass="45770">MSLKFKYTPYLFLLFLTACTRGPIQTQNPDTNKFSIYILAKDGKEYILETNTLEKGELQPETNGADVSSASMSREAIVKDGCYYHLDRKNARLVKYQIQNRQLHETGSLPLKDFSIENFYWKTRDTLLLTGLSVPDFSKIKYALLNTDKMQQTAVGDMDIARPSGRFNNTSVGFVELRRNRLFVGYTYHQQLSATNYTTSDTTYVTELNFPLMTGVKTDKDIRSTYPGGINTVQSYSFNDKQGNYYFMTCPGIALGNRPELPTGIMRINAGDDQPDPAYFLNLSQSIHNHAYGMWYLGNDQVIVRAERKDLYKGLGDHYSTAHFEFYLVNLTNGTAKKLDLPLDKGTRRECVIVNNDIAYIAVNSSAEGNFIWIYNIKTGTLKKGLKLSGNTDFIMRIDHLQA</sequence>
<name>A0ACC6KSE0_9SPHI</name>
<proteinExistence type="predicted"/>
<gene>
    <name evidence="1" type="ORF">J2X78_000615</name>
</gene>
<dbReference type="Proteomes" id="UP001246858">
    <property type="component" value="Unassembled WGS sequence"/>
</dbReference>
<reference evidence="1" key="1">
    <citation type="submission" date="2023-07" db="EMBL/GenBank/DDBJ databases">
        <title>Sorghum-associated microbial communities from plants grown in Nebraska, USA.</title>
        <authorList>
            <person name="Schachtman D."/>
        </authorList>
    </citation>
    <scope>NUCLEOTIDE SEQUENCE</scope>
    <source>
        <strain evidence="1">2697</strain>
    </source>
</reference>
<keyword evidence="2" id="KW-1185">Reference proteome</keyword>
<evidence type="ECO:0000313" key="1">
    <source>
        <dbReference type="EMBL" id="MDR6782063.1"/>
    </source>
</evidence>
<comment type="caution">
    <text evidence="1">The sequence shown here is derived from an EMBL/GenBank/DDBJ whole genome shotgun (WGS) entry which is preliminary data.</text>
</comment>